<organism evidence="1 2">
    <name type="scientific">Mycolicibacterium sediminis</name>
    <dbReference type="NCBI Taxonomy" id="1286180"/>
    <lineage>
        <taxon>Bacteria</taxon>
        <taxon>Bacillati</taxon>
        <taxon>Actinomycetota</taxon>
        <taxon>Actinomycetes</taxon>
        <taxon>Mycobacteriales</taxon>
        <taxon>Mycobacteriaceae</taxon>
        <taxon>Mycolicibacterium</taxon>
    </lineage>
</organism>
<name>A0A7I7QI40_9MYCO</name>
<dbReference type="Pfam" id="PF10604">
    <property type="entry name" value="Polyketide_cyc2"/>
    <property type="match status" value="1"/>
</dbReference>
<gene>
    <name evidence="1" type="ORF">MSEDJ_00300</name>
</gene>
<evidence type="ECO:0000313" key="1">
    <source>
        <dbReference type="EMBL" id="BBY25934.1"/>
    </source>
</evidence>
<dbReference type="InterPro" id="IPR023393">
    <property type="entry name" value="START-like_dom_sf"/>
</dbReference>
<keyword evidence="2" id="KW-1185">Reference proteome</keyword>
<dbReference type="SUPFAM" id="SSF55961">
    <property type="entry name" value="Bet v1-like"/>
    <property type="match status" value="1"/>
</dbReference>
<dbReference type="KEGG" id="msei:MSEDJ_00300"/>
<dbReference type="AlphaFoldDB" id="A0A7I7QI40"/>
<reference evidence="1 2" key="1">
    <citation type="journal article" date="2019" name="Emerg. Microbes Infect.">
        <title>Comprehensive subspecies identification of 175 nontuberculous mycobacteria species based on 7547 genomic profiles.</title>
        <authorList>
            <person name="Matsumoto Y."/>
            <person name="Kinjo T."/>
            <person name="Motooka D."/>
            <person name="Nabeya D."/>
            <person name="Jung N."/>
            <person name="Uechi K."/>
            <person name="Horii T."/>
            <person name="Iida T."/>
            <person name="Fujita J."/>
            <person name="Nakamura S."/>
        </authorList>
    </citation>
    <scope>NUCLEOTIDE SEQUENCE [LARGE SCALE GENOMIC DNA]</scope>
    <source>
        <strain evidence="1 2">JCM 17899</strain>
    </source>
</reference>
<protein>
    <submittedName>
        <fullName evidence="1">Cyclase</fullName>
    </submittedName>
</protein>
<dbReference type="PANTHER" id="PTHR39683:SF4">
    <property type="entry name" value="COENZYME Q-BINDING PROTEIN COQ10 START DOMAIN-CONTAINING PROTEIN"/>
    <property type="match status" value="1"/>
</dbReference>
<sequence>MAAEEFATVTQSRECPPARGYCLGMAVSDSREVTIDATPEEILDVIADVKTAPDWSSQHQGAEILEEDADGRPSKVKIKLKTMGITDEQVVQYSWTDTSASWTLVSSGQLKTQDASYTLTPDGAKTKVRFEITVDPSVPIPGFVLKRAMKGGLEAATDGLRKQVMKVKKG</sequence>
<dbReference type="Proteomes" id="UP000467193">
    <property type="component" value="Chromosome"/>
</dbReference>
<evidence type="ECO:0000313" key="2">
    <source>
        <dbReference type="Proteomes" id="UP000467193"/>
    </source>
</evidence>
<dbReference type="CDD" id="cd07819">
    <property type="entry name" value="SRPBCC_2"/>
    <property type="match status" value="1"/>
</dbReference>
<dbReference type="PANTHER" id="PTHR39683">
    <property type="entry name" value="CONSERVED PROTEIN TB16.3"/>
    <property type="match status" value="1"/>
</dbReference>
<accession>A0A7I7QI40</accession>
<dbReference type="InterPro" id="IPR019587">
    <property type="entry name" value="Polyketide_cyclase/dehydratase"/>
</dbReference>
<proteinExistence type="predicted"/>
<dbReference type="Gene3D" id="3.30.530.20">
    <property type="match status" value="1"/>
</dbReference>
<dbReference type="EMBL" id="AP022588">
    <property type="protein sequence ID" value="BBY25934.1"/>
    <property type="molecule type" value="Genomic_DNA"/>
</dbReference>